<dbReference type="InterPro" id="IPR010998">
    <property type="entry name" value="Integrase_recombinase_N"/>
</dbReference>
<proteinExistence type="predicted"/>
<accession>A0ABQ5VGK9</accession>
<gene>
    <name evidence="5" type="ORF">GCM10007927_10210</name>
</gene>
<dbReference type="Pfam" id="PF00589">
    <property type="entry name" value="Phage_integrase"/>
    <property type="match status" value="1"/>
</dbReference>
<evidence type="ECO:0000313" key="5">
    <source>
        <dbReference type="EMBL" id="GLQ26218.1"/>
    </source>
</evidence>
<evidence type="ECO:0000313" key="6">
    <source>
        <dbReference type="Proteomes" id="UP001161388"/>
    </source>
</evidence>
<dbReference type="EMBL" id="BSNL01000001">
    <property type="protein sequence ID" value="GLQ26218.1"/>
    <property type="molecule type" value="Genomic_DNA"/>
</dbReference>
<reference evidence="5" key="1">
    <citation type="journal article" date="2014" name="Int. J. Syst. Evol. Microbiol.">
        <title>Complete genome of a new Firmicutes species belonging to the dominant human colonic microbiota ('Ruminococcus bicirculans') reveals two chromosomes and a selective capacity to utilize plant glucans.</title>
        <authorList>
            <consortium name="NISC Comparative Sequencing Program"/>
            <person name="Wegmann U."/>
            <person name="Louis P."/>
            <person name="Goesmann A."/>
            <person name="Henrissat B."/>
            <person name="Duncan S.H."/>
            <person name="Flint H.J."/>
        </authorList>
    </citation>
    <scope>NUCLEOTIDE SEQUENCE</scope>
    <source>
        <strain evidence="5">NBRC 109915</strain>
    </source>
</reference>
<dbReference type="RefSeq" id="WP_284371173.1">
    <property type="nucleotide sequence ID" value="NZ_BSNL01000001.1"/>
</dbReference>
<dbReference type="InterPro" id="IPR013762">
    <property type="entry name" value="Integrase-like_cat_sf"/>
</dbReference>
<dbReference type="SUPFAM" id="SSF56349">
    <property type="entry name" value="DNA breaking-rejoining enzymes"/>
    <property type="match status" value="1"/>
</dbReference>
<keyword evidence="1" id="KW-0229">DNA integration</keyword>
<evidence type="ECO:0000256" key="3">
    <source>
        <dbReference type="ARBA" id="ARBA00023172"/>
    </source>
</evidence>
<dbReference type="InterPro" id="IPR050090">
    <property type="entry name" value="Tyrosine_recombinase_XerCD"/>
</dbReference>
<name>A0ABQ5VGK9_9RHOB</name>
<dbReference type="InterPro" id="IPR002104">
    <property type="entry name" value="Integrase_catalytic"/>
</dbReference>
<reference evidence="5" key="2">
    <citation type="submission" date="2023-01" db="EMBL/GenBank/DDBJ databases">
        <title>Draft genome sequence of Sulfitobacter pacificus strain NBRC 109915.</title>
        <authorList>
            <person name="Sun Q."/>
            <person name="Mori K."/>
        </authorList>
    </citation>
    <scope>NUCLEOTIDE SEQUENCE</scope>
    <source>
        <strain evidence="5">NBRC 109915</strain>
    </source>
</reference>
<dbReference type="Gene3D" id="1.10.150.130">
    <property type="match status" value="1"/>
</dbReference>
<keyword evidence="2" id="KW-0238">DNA-binding</keyword>
<comment type="caution">
    <text evidence="5">The sequence shown here is derived from an EMBL/GenBank/DDBJ whole genome shotgun (WGS) entry which is preliminary data.</text>
</comment>
<dbReference type="Gene3D" id="1.10.443.10">
    <property type="entry name" value="Intergrase catalytic core"/>
    <property type="match status" value="1"/>
</dbReference>
<evidence type="ECO:0000256" key="1">
    <source>
        <dbReference type="ARBA" id="ARBA00022908"/>
    </source>
</evidence>
<dbReference type="PANTHER" id="PTHR30349:SF94">
    <property type="entry name" value="INTEGRASE_RECOMBINASE HI_1414-RELATED"/>
    <property type="match status" value="1"/>
</dbReference>
<dbReference type="PROSITE" id="PS51898">
    <property type="entry name" value="TYR_RECOMBINASE"/>
    <property type="match status" value="1"/>
</dbReference>
<evidence type="ECO:0000256" key="2">
    <source>
        <dbReference type="ARBA" id="ARBA00023125"/>
    </source>
</evidence>
<keyword evidence="3" id="KW-0233">DNA recombination</keyword>
<dbReference type="PANTHER" id="PTHR30349">
    <property type="entry name" value="PHAGE INTEGRASE-RELATED"/>
    <property type="match status" value="1"/>
</dbReference>
<dbReference type="Proteomes" id="UP001161388">
    <property type="component" value="Unassembled WGS sequence"/>
</dbReference>
<dbReference type="CDD" id="cd00796">
    <property type="entry name" value="INT_Rci_Hp1_C"/>
    <property type="match status" value="1"/>
</dbReference>
<dbReference type="InterPro" id="IPR011010">
    <property type="entry name" value="DNA_brk_join_enz"/>
</dbReference>
<evidence type="ECO:0000259" key="4">
    <source>
        <dbReference type="PROSITE" id="PS51898"/>
    </source>
</evidence>
<organism evidence="5 6">
    <name type="scientific">Sulfitobacter pacificus</name>
    <dbReference type="NCBI Taxonomy" id="1499314"/>
    <lineage>
        <taxon>Bacteria</taxon>
        <taxon>Pseudomonadati</taxon>
        <taxon>Pseudomonadota</taxon>
        <taxon>Alphaproteobacteria</taxon>
        <taxon>Rhodobacterales</taxon>
        <taxon>Roseobacteraceae</taxon>
        <taxon>Sulfitobacter</taxon>
    </lineage>
</organism>
<protein>
    <submittedName>
        <fullName evidence="5">Integrase</fullName>
    </submittedName>
</protein>
<keyword evidence="6" id="KW-1185">Reference proteome</keyword>
<sequence>MVFPTKQEAKDWAARTEYEITNAPKVAGATPLSDVMLRYAKEVSSKKGGARWEDIRLRKLSKDKIGRLAISDVTATDMADWRDRRLAEVSAGSVRREMNLLSAVFTQARREWRMIPANPLADVRLPPPPPKRARLPTSDELERLAHSAGDDLRNKTARAFHAFLFAMETGMRAGEIVRLSQDCVFIEKRYAHLPKTKNGTARDVPLSKESIRLLSMLPEHDPIFNIKSSELDVLWRKRRDRAAVVDLTFHDSRHCAVTWLSRKLDVLALAKMIGHRNISQLMTYYDESAEELAKRLD</sequence>
<feature type="domain" description="Tyr recombinase" evidence="4">
    <location>
        <begin position="131"/>
        <end position="297"/>
    </location>
</feature>